<dbReference type="AlphaFoldDB" id="A0A484ZQN3"/>
<organism evidence="1 2">
    <name type="scientific">Budvicia aquatica</name>
    <dbReference type="NCBI Taxonomy" id="82979"/>
    <lineage>
        <taxon>Bacteria</taxon>
        <taxon>Pseudomonadati</taxon>
        <taxon>Pseudomonadota</taxon>
        <taxon>Gammaproteobacteria</taxon>
        <taxon>Enterobacterales</taxon>
        <taxon>Budviciaceae</taxon>
        <taxon>Budvicia</taxon>
    </lineage>
</organism>
<name>A0A484ZQN3_9GAMM</name>
<dbReference type="EMBL" id="CAADJA010000002">
    <property type="protein sequence ID" value="VFS50595.1"/>
    <property type="molecule type" value="Genomic_DNA"/>
</dbReference>
<evidence type="ECO:0000313" key="1">
    <source>
        <dbReference type="EMBL" id="VFS50595.1"/>
    </source>
</evidence>
<protein>
    <submittedName>
        <fullName evidence="1">Uncharacterized protein</fullName>
    </submittedName>
</protein>
<sequence>MNMSTLLNLEHISVVFGSRKGFVQRISNAERRADTNAAWAKWCR</sequence>
<gene>
    <name evidence="1" type="ORF">NCTC12282_04588</name>
</gene>
<proteinExistence type="predicted"/>
<accession>A0A484ZQN3</accession>
<dbReference type="Proteomes" id="UP000373449">
    <property type="component" value="Unassembled WGS sequence"/>
</dbReference>
<reference evidence="1 2" key="1">
    <citation type="submission" date="2019-03" db="EMBL/GenBank/DDBJ databases">
        <authorList>
            <consortium name="Pathogen Informatics"/>
        </authorList>
    </citation>
    <scope>NUCLEOTIDE SEQUENCE [LARGE SCALE GENOMIC DNA]</scope>
    <source>
        <strain evidence="1 2">NCTC12282</strain>
    </source>
</reference>
<evidence type="ECO:0000313" key="2">
    <source>
        <dbReference type="Proteomes" id="UP000373449"/>
    </source>
</evidence>